<evidence type="ECO:0000313" key="2">
    <source>
        <dbReference type="Proteomes" id="UP001175817"/>
    </source>
</evidence>
<proteinExistence type="predicted"/>
<reference evidence="1" key="1">
    <citation type="journal article" date="2023" name="Nat. Commun.">
        <title>Genomic dissection of endemic carbapenem resistance reveals metallo-beta-lactamase dissemination through clonal, plasmid and integron transfer.</title>
        <authorList>
            <person name="Macesic N."/>
            <person name="Hawkey J."/>
            <person name="Vezina B."/>
            <person name="Wisniewski J.A."/>
            <person name="Cottingham H."/>
            <person name="Blakeway L.V."/>
            <person name="Harshegyi T."/>
            <person name="Pragastis K."/>
            <person name="Badoordeen G.Z."/>
            <person name="Dennison A."/>
            <person name="Spelman D.W."/>
            <person name="Jenney A.W.J."/>
            <person name="Peleg A.Y."/>
        </authorList>
    </citation>
    <scope>NUCLEOTIDE SEQUENCE</scope>
    <source>
        <strain evidence="1">CPO078</strain>
    </source>
</reference>
<protein>
    <recommendedName>
        <fullName evidence="3">Tail spike TSP1/Gp66 N-terminal domain-containing protein</fullName>
    </recommendedName>
</protein>
<accession>A0AB35WAQ7</accession>
<comment type="caution">
    <text evidence="1">The sequence shown here is derived from an EMBL/GenBank/DDBJ whole genome shotgun (WGS) entry which is preliminary data.</text>
</comment>
<evidence type="ECO:0000313" key="1">
    <source>
        <dbReference type="EMBL" id="MEC6051422.1"/>
    </source>
</evidence>
<organism evidence="1 2">
    <name type="scientific">Klebsiella michiganensis</name>
    <dbReference type="NCBI Taxonomy" id="1134687"/>
    <lineage>
        <taxon>Bacteria</taxon>
        <taxon>Pseudomonadati</taxon>
        <taxon>Pseudomonadota</taxon>
        <taxon>Gammaproteobacteria</taxon>
        <taxon>Enterobacterales</taxon>
        <taxon>Enterobacteriaceae</taxon>
        <taxon>Klebsiella/Raoultella group</taxon>
        <taxon>Klebsiella</taxon>
    </lineage>
</organism>
<gene>
    <name evidence="1" type="ORF">QAB24_013060</name>
</gene>
<name>A0AB35WAQ7_9ENTR</name>
<dbReference type="RefSeq" id="WP_134897320.1">
    <property type="nucleotide sequence ID" value="NZ_CABGLD010000010.1"/>
</dbReference>
<sequence>MNKIPEDNFSYVKMSSEYADNIEALRDIIPNNGTQVQVKGALSVGDGGGGLWIFNANNLSYEVSKYPHLFIAPNDDKTGKSGAWRLATTDRINAIQYGVGLKPLDTSVDISDIIKPKAPEDPADVNEINAYNLSLGRYNSAIFTRQATEAAAFNKSVLDELVYFANSKYYIHLPPKPIYISHLKYEGVVPKFKGTFATNRQQGTMFVTTDALSTEPVIKVTSKMDLSVNRVTGLFMEDISTVSMDFFSVPNYNTFTDNRSKRTCYDFNFAGAQIHLNRLYAGGFKQGFIANELWDGYIGEIRILYCSDPIGSVPAVFFGSKNNDNTNNLQIDHLHVEFSPWSLELGFCEHVTFNVVKCESYRILDATNYIVKINAEATKLKINSLHVTTQNATKTHAIYDAGQFTEINTLWCSGGQSLEFPYSGIHWYYGVSLTNSKKVIRNAHMNQMYAADGTDPSDYPIILANYQRFDGTLRVSDTYSSSKGTFVNINTGLIAVGTQCEISDIHLIVGSGVKYAGPILFFKGDGSNVARITQTAGNKIFRLAGGSSFNNHIGIFGSQFQNSGNEIIYTYGKRIVFITSPTMVSQLFGMVGDLVTIISKVEGSFLAYSSDKIITTNGSTLAMIKGVPYTFIMIANGTAAQK</sequence>
<reference evidence="1" key="2">
    <citation type="submission" date="2024-01" db="EMBL/GenBank/DDBJ databases">
        <authorList>
            <person name="Macesic N."/>
        </authorList>
    </citation>
    <scope>NUCLEOTIDE SEQUENCE</scope>
    <source>
        <strain evidence="1">CPO078</strain>
    </source>
</reference>
<dbReference type="Proteomes" id="UP001175817">
    <property type="component" value="Unassembled WGS sequence"/>
</dbReference>
<dbReference type="EMBL" id="JARTTH020000001">
    <property type="protein sequence ID" value="MEC6051422.1"/>
    <property type="molecule type" value="Genomic_DNA"/>
</dbReference>
<dbReference type="AlphaFoldDB" id="A0AB35WAQ7"/>
<evidence type="ECO:0008006" key="3">
    <source>
        <dbReference type="Google" id="ProtNLM"/>
    </source>
</evidence>